<sequence length="619" mass="64347">MNKTLASRLVVGALAAIAAGGVMAGQIQSSSTPIAREVITADDMNIVSPQIAYRFTGDVTATANHQVFQMQFTLSAGKWVAVPGDGAFSITDGISNVVQDQTAGAPGGGAQAAYQIVGKGLTADGKTLWVTFDVAQGPNATIRQPLISVNTTKNTINGVALTDVSAQRNEINNLKSVVGDIVADYEGTAGTNDNNFAAKCIDNKEIKVDIKHFIGLANPAAMAVAGTNGTPDEHTRAASTNEGTLFTFPTNIKINVEPSTGAVRLSPGGSMQFQMARPGEAFVNPTLANMGKVTLVQNAVGSDANVTDKYLLSAGPGVLGQAPATRNDGPVEVESFKVKVYASNGFVPGGRVFISEQVNCGTDLGGVDINAANAAGPVTPTVPTGSINTLFPVAGTGPAYICYRVPGAETIPASSFWARADLDKPTANPNLFEQDNVCNGQLFGMGGGLKIDVRNYAPAAGVATSGWMSVIRLINNSDSSAADVYAQIIHQDGKIGKWGKIAQLPVRGVTNLTSPQLEAMLVNEPEAADANANNGEAANLRADENQTGAPRLRITSNTAQSLRVQNYVVNNATGEMFEASNSQGVDFEGREDRAAKTTPDDVSGQQFISQDANSGLNLR</sequence>
<name>A0ABV4UHD4_9RHOO</name>
<evidence type="ECO:0000313" key="3">
    <source>
        <dbReference type="EMBL" id="MFA9950863.1"/>
    </source>
</evidence>
<evidence type="ECO:0000256" key="1">
    <source>
        <dbReference type="SAM" id="MobiDB-lite"/>
    </source>
</evidence>
<keyword evidence="2" id="KW-0732">Signal</keyword>
<evidence type="ECO:0000313" key="4">
    <source>
        <dbReference type="Proteomes" id="UP001574673"/>
    </source>
</evidence>
<evidence type="ECO:0000256" key="2">
    <source>
        <dbReference type="SAM" id="SignalP"/>
    </source>
</evidence>
<organism evidence="3 4">
    <name type="scientific">Dentiradicibacter hellwigii</name>
    <dbReference type="NCBI Taxonomy" id="3149053"/>
    <lineage>
        <taxon>Bacteria</taxon>
        <taxon>Pseudomonadati</taxon>
        <taxon>Pseudomonadota</taxon>
        <taxon>Betaproteobacteria</taxon>
        <taxon>Rhodocyclales</taxon>
        <taxon>Rhodocyclaceae</taxon>
        <taxon>Dentiradicibacter</taxon>
    </lineage>
</organism>
<comment type="caution">
    <text evidence="3">The sequence shown here is derived from an EMBL/GenBank/DDBJ whole genome shotgun (WGS) entry which is preliminary data.</text>
</comment>
<accession>A0ABV4UHD4</accession>
<feature type="compositionally biased region" description="Polar residues" evidence="1">
    <location>
        <begin position="603"/>
        <end position="619"/>
    </location>
</feature>
<feature type="signal peptide" evidence="2">
    <location>
        <begin position="1"/>
        <end position="24"/>
    </location>
</feature>
<keyword evidence="4" id="KW-1185">Reference proteome</keyword>
<gene>
    <name evidence="3" type="ORF">ABCS64_11105</name>
</gene>
<dbReference type="RefSeq" id="WP_418891959.1">
    <property type="nucleotide sequence ID" value="NZ_JBEUWX010000003.1"/>
</dbReference>
<feature type="region of interest" description="Disordered" evidence="1">
    <location>
        <begin position="579"/>
        <end position="619"/>
    </location>
</feature>
<feature type="compositionally biased region" description="Basic and acidic residues" evidence="1">
    <location>
        <begin position="587"/>
        <end position="599"/>
    </location>
</feature>
<protein>
    <submittedName>
        <fullName evidence="3">Uncharacterized protein</fullName>
    </submittedName>
</protein>
<dbReference type="Proteomes" id="UP001574673">
    <property type="component" value="Unassembled WGS sequence"/>
</dbReference>
<dbReference type="EMBL" id="JBEUWX010000003">
    <property type="protein sequence ID" value="MFA9950863.1"/>
    <property type="molecule type" value="Genomic_DNA"/>
</dbReference>
<reference evidence="4" key="1">
    <citation type="submission" date="2024-06" db="EMBL/GenBank/DDBJ databases">
        <title>Radixoralia hellwigii gen. nov., sp nov., isolated from a root canal in the human oral cavity.</title>
        <authorList>
            <person name="Bartsch S."/>
            <person name="Wittmer A."/>
            <person name="Schulz A.-K."/>
            <person name="Neumann-Schaal M."/>
            <person name="Wolf J."/>
            <person name="Gronow S."/>
            <person name="Tennert C."/>
            <person name="Haecker G."/>
            <person name="Cieplik F."/>
            <person name="Al-Ahmad A."/>
        </authorList>
    </citation>
    <scope>NUCLEOTIDE SEQUENCE [LARGE SCALE GENOMIC DNA]</scope>
    <source>
        <strain evidence="4">Wk13</strain>
    </source>
</reference>
<feature type="chain" id="PRO_5047301886" evidence="2">
    <location>
        <begin position="25"/>
        <end position="619"/>
    </location>
</feature>
<proteinExistence type="predicted"/>